<dbReference type="Gene3D" id="3.30.1330.60">
    <property type="entry name" value="OmpA-like domain"/>
    <property type="match status" value="1"/>
</dbReference>
<accession>A0A1L9QTS2</accession>
<keyword evidence="2" id="KW-0812">Transmembrane</keyword>
<sequence>MTRRKYRNITTQEDLKIWTAFTDLMSNAFMILTLFLLLALIKSFFLKSVSDANVTRSQELESQLANLQLELDSRTSAVQGLEGQVANLQDQLQRRENVVQKLQGEIERLKSPPVIVLRESQSRSFPSGSAELAPDFQQYILEGLVTQIESFAQNYQGYVVEVIGHTDGQENSGSASNLDRVLEDVVEGSASVSRLNPGSNADLGLMRAVAVVKVLQSNPRLRSMGLQFKAYSAAQLYGVSGNFSPTNGGDNPSRRRIEIRFTPPAVER</sequence>
<dbReference type="STRING" id="1925591.BI308_07710"/>
<feature type="coiled-coil region" evidence="1">
    <location>
        <begin position="57"/>
        <end position="105"/>
    </location>
</feature>
<dbReference type="Proteomes" id="UP000183940">
    <property type="component" value="Unassembled WGS sequence"/>
</dbReference>
<keyword evidence="2" id="KW-0472">Membrane</keyword>
<comment type="caution">
    <text evidence="3">The sequence shown here is derived from an EMBL/GenBank/DDBJ whole genome shotgun (WGS) entry which is preliminary data.</text>
</comment>
<dbReference type="SUPFAM" id="SSF103088">
    <property type="entry name" value="OmpA-like"/>
    <property type="match status" value="1"/>
</dbReference>
<reference evidence="3" key="1">
    <citation type="submission" date="2016-10" db="EMBL/GenBank/DDBJ databases">
        <title>CRISPR-Cas defence system in Roseofilum reptotaenium: evidence of a bacteriophage-cyanobacterium arms race in the coral black band disease.</title>
        <authorList>
            <person name="Buerger P."/>
            <person name="Wood-Charlson E.M."/>
            <person name="Weynberg K.D."/>
            <person name="Willis B."/>
            <person name="Van Oppen M.J."/>
        </authorList>
    </citation>
    <scope>NUCLEOTIDE SEQUENCE [LARGE SCALE GENOMIC DNA]</scope>
    <source>
        <strain evidence="3">AO1-A</strain>
    </source>
</reference>
<dbReference type="InterPro" id="IPR036737">
    <property type="entry name" value="OmpA-like_sf"/>
</dbReference>
<keyword evidence="1" id="KW-0175">Coiled coil</keyword>
<name>A0A1L9QTS2_9CYAN</name>
<evidence type="ECO:0000313" key="3">
    <source>
        <dbReference type="EMBL" id="OJJ26071.1"/>
    </source>
</evidence>
<dbReference type="EMBL" id="MLAW01000010">
    <property type="protein sequence ID" value="OJJ26071.1"/>
    <property type="molecule type" value="Genomic_DNA"/>
</dbReference>
<organism evidence="3 4">
    <name type="scientific">Roseofilum reptotaenium AO1-A</name>
    <dbReference type="NCBI Taxonomy" id="1925591"/>
    <lineage>
        <taxon>Bacteria</taxon>
        <taxon>Bacillati</taxon>
        <taxon>Cyanobacteriota</taxon>
        <taxon>Cyanophyceae</taxon>
        <taxon>Desertifilales</taxon>
        <taxon>Desertifilaceae</taxon>
        <taxon>Roseofilum</taxon>
    </lineage>
</organism>
<keyword evidence="2" id="KW-1133">Transmembrane helix</keyword>
<keyword evidence="4" id="KW-1185">Reference proteome</keyword>
<protein>
    <recommendedName>
        <fullName evidence="5">OmpA-like domain-containing protein</fullName>
    </recommendedName>
</protein>
<dbReference type="AlphaFoldDB" id="A0A1L9QTS2"/>
<evidence type="ECO:0000313" key="4">
    <source>
        <dbReference type="Proteomes" id="UP000183940"/>
    </source>
</evidence>
<gene>
    <name evidence="3" type="ORF">BI308_07710</name>
</gene>
<proteinExistence type="predicted"/>
<evidence type="ECO:0000256" key="2">
    <source>
        <dbReference type="SAM" id="Phobius"/>
    </source>
</evidence>
<evidence type="ECO:0008006" key="5">
    <source>
        <dbReference type="Google" id="ProtNLM"/>
    </source>
</evidence>
<feature type="transmembrane region" description="Helical" evidence="2">
    <location>
        <begin position="21"/>
        <end position="41"/>
    </location>
</feature>
<evidence type="ECO:0000256" key="1">
    <source>
        <dbReference type="SAM" id="Coils"/>
    </source>
</evidence>